<dbReference type="EMBL" id="JBHSIY010000029">
    <property type="protein sequence ID" value="MFC4869784.1"/>
    <property type="molecule type" value="Genomic_DNA"/>
</dbReference>
<accession>A0ABV9STX7</accession>
<protein>
    <submittedName>
        <fullName evidence="2">Helix-turn-helix domain-containing protein</fullName>
    </submittedName>
</protein>
<dbReference type="InterPro" id="IPR010982">
    <property type="entry name" value="Lambda_DNA-bd_dom_sf"/>
</dbReference>
<dbReference type="CDD" id="cd00093">
    <property type="entry name" value="HTH_XRE"/>
    <property type="match status" value="1"/>
</dbReference>
<evidence type="ECO:0000313" key="2">
    <source>
        <dbReference type="EMBL" id="MFC4869784.1"/>
    </source>
</evidence>
<gene>
    <name evidence="2" type="ORF">ACFPCZ_24405</name>
</gene>
<reference evidence="3" key="1">
    <citation type="journal article" date="2019" name="Int. J. Syst. Evol. Microbiol.">
        <title>The Global Catalogue of Microorganisms (GCM) 10K type strain sequencing project: providing services to taxonomists for standard genome sequencing and annotation.</title>
        <authorList>
            <consortium name="The Broad Institute Genomics Platform"/>
            <consortium name="The Broad Institute Genome Sequencing Center for Infectious Disease"/>
            <person name="Wu L."/>
            <person name="Ma J."/>
        </authorList>
    </citation>
    <scope>NUCLEOTIDE SEQUENCE [LARGE SCALE GENOMIC DNA]</scope>
    <source>
        <strain evidence="3">CGMCC 4.7304</strain>
    </source>
</reference>
<dbReference type="SUPFAM" id="SSF47413">
    <property type="entry name" value="lambda repressor-like DNA-binding domains"/>
    <property type="match status" value="1"/>
</dbReference>
<organism evidence="2 3">
    <name type="scientific">Streptomonospora arabica</name>
    <dbReference type="NCBI Taxonomy" id="412417"/>
    <lineage>
        <taxon>Bacteria</taxon>
        <taxon>Bacillati</taxon>
        <taxon>Actinomycetota</taxon>
        <taxon>Actinomycetes</taxon>
        <taxon>Streptosporangiales</taxon>
        <taxon>Nocardiopsidaceae</taxon>
        <taxon>Streptomonospora</taxon>
    </lineage>
</organism>
<sequence length="284" mass="31648">MPTNQPTVAGRDLGAELRLLREARNISSRKVAERLGWAQSKISRIETGKQSIKPEDVASLLALYDVIGRDREYLIEKASRSDESGLVEKNGGQGSLSRESRTLIHLEAKATAIYSLEMLLIPGLLQTPEYTRALLQAFHAPGEDIEVRVAARMGRQAILTRDKPPRLEFIIDEGALRRQALPSKLMARQLRHLTEAAERPNVSLRVLSSQLGAHSGLDGPFTMLEFGKNKPVVHVEHKISGLFMEEEYEVTFFREELDNLRSVALSPQDSVDLIASMAKDKDEG</sequence>
<comment type="caution">
    <text evidence="2">The sequence shown here is derived from an EMBL/GenBank/DDBJ whole genome shotgun (WGS) entry which is preliminary data.</text>
</comment>
<dbReference type="Pfam" id="PF13560">
    <property type="entry name" value="HTH_31"/>
    <property type="match status" value="1"/>
</dbReference>
<evidence type="ECO:0000259" key="1">
    <source>
        <dbReference type="PROSITE" id="PS50943"/>
    </source>
</evidence>
<dbReference type="PROSITE" id="PS50943">
    <property type="entry name" value="HTH_CROC1"/>
    <property type="match status" value="1"/>
</dbReference>
<dbReference type="InterPro" id="IPR043917">
    <property type="entry name" value="DUF5753"/>
</dbReference>
<name>A0ABV9STX7_9ACTN</name>
<evidence type="ECO:0000313" key="3">
    <source>
        <dbReference type="Proteomes" id="UP001595858"/>
    </source>
</evidence>
<feature type="domain" description="HTH cro/C1-type" evidence="1">
    <location>
        <begin position="17"/>
        <end position="74"/>
    </location>
</feature>
<dbReference type="Proteomes" id="UP001595858">
    <property type="component" value="Unassembled WGS sequence"/>
</dbReference>
<dbReference type="SMART" id="SM00530">
    <property type="entry name" value="HTH_XRE"/>
    <property type="match status" value="1"/>
</dbReference>
<keyword evidence="3" id="KW-1185">Reference proteome</keyword>
<dbReference type="InterPro" id="IPR001387">
    <property type="entry name" value="Cro/C1-type_HTH"/>
</dbReference>
<dbReference type="Gene3D" id="1.10.260.40">
    <property type="entry name" value="lambda repressor-like DNA-binding domains"/>
    <property type="match status" value="1"/>
</dbReference>
<dbReference type="Pfam" id="PF19054">
    <property type="entry name" value="DUF5753"/>
    <property type="match status" value="1"/>
</dbReference>
<dbReference type="RefSeq" id="WP_344140853.1">
    <property type="nucleotide sequence ID" value="NZ_BAAAQI010000002.1"/>
</dbReference>
<proteinExistence type="predicted"/>